<feature type="transmembrane region" description="Helical" evidence="4">
    <location>
        <begin position="96"/>
        <end position="116"/>
    </location>
</feature>
<evidence type="ECO:0000256" key="2">
    <source>
        <dbReference type="ARBA" id="ARBA00022989"/>
    </source>
</evidence>
<proteinExistence type="predicted"/>
<reference evidence="5 6" key="1">
    <citation type="submission" date="2022-01" db="EMBL/GenBank/DDBJ databases">
        <title>Whole genome-based taxonomy of the Shewanellaceae.</title>
        <authorList>
            <person name="Martin-Rodriguez A.J."/>
        </authorList>
    </citation>
    <scope>NUCLEOTIDE SEQUENCE [LARGE SCALE GENOMIC DNA]</scope>
    <source>
        <strain evidence="5 6">DSM 17177</strain>
    </source>
</reference>
<evidence type="ECO:0000313" key="5">
    <source>
        <dbReference type="EMBL" id="MCL1125415.1"/>
    </source>
</evidence>
<feature type="transmembrane region" description="Helical" evidence="4">
    <location>
        <begin position="128"/>
        <end position="154"/>
    </location>
</feature>
<dbReference type="RefSeq" id="WP_248940730.1">
    <property type="nucleotide sequence ID" value="NZ_JAKIKS010000048.1"/>
</dbReference>
<feature type="transmembrane region" description="Helical" evidence="4">
    <location>
        <begin position="293"/>
        <end position="313"/>
    </location>
</feature>
<dbReference type="Gene3D" id="1.20.1250.20">
    <property type="entry name" value="MFS general substrate transporter like domains"/>
    <property type="match status" value="1"/>
</dbReference>
<dbReference type="SUPFAM" id="SSF103473">
    <property type="entry name" value="MFS general substrate transporter"/>
    <property type="match status" value="1"/>
</dbReference>
<evidence type="ECO:0000256" key="4">
    <source>
        <dbReference type="SAM" id="Phobius"/>
    </source>
</evidence>
<feature type="transmembrane region" description="Helical" evidence="4">
    <location>
        <begin position="240"/>
        <end position="258"/>
    </location>
</feature>
<dbReference type="InterPro" id="IPR036259">
    <property type="entry name" value="MFS_trans_sf"/>
</dbReference>
<feature type="transmembrane region" description="Helical" evidence="4">
    <location>
        <begin position="71"/>
        <end position="90"/>
    </location>
</feature>
<accession>A0ABT0LD49</accession>
<keyword evidence="1 4" id="KW-0812">Transmembrane</keyword>
<dbReference type="Proteomes" id="UP001203423">
    <property type="component" value="Unassembled WGS sequence"/>
</dbReference>
<feature type="transmembrane region" description="Helical" evidence="4">
    <location>
        <begin position="41"/>
        <end position="59"/>
    </location>
</feature>
<comment type="caution">
    <text evidence="5">The sequence shown here is derived from an EMBL/GenBank/DDBJ whole genome shotgun (WGS) entry which is preliminary data.</text>
</comment>
<dbReference type="Pfam" id="PF07690">
    <property type="entry name" value="MFS_1"/>
    <property type="match status" value="1"/>
</dbReference>
<dbReference type="InterPro" id="IPR011701">
    <property type="entry name" value="MFS"/>
</dbReference>
<sequence length="396" mass="44610">MNLKLALILLTLVSVVADTMLLPFYPQFFSRVFNVESSEHVGFYIAACCFTVMLAFPLWAKVAKKVNELHLWVYTQIAAAILGIACFYSTDLLMFWILSQTMLIFKASYLLMYPFILRLEEKGNHLNLIGIFSALVHLGAIGGAVVGGLVLQVYEPQDVYLIMASTDILQVFVCLIVIWTRQIPFKAHFVAPEKNEVKKKSWNFVYKIGVVSALFYFSAYTISPFFSSYWKEVSQINNDLFAGIVYSIPGWIALFVLYYNHVNGQSNQHIKVCCLSLIAGSIGLALQGVELSWLVIFGRIVFGIALFQVTVRLEVMLFEMSTPDKYASDFSKVYFMQNMGLIFSSFISGILVLNDQLTLPFYVSSLGFLLTLIVLISLFKSDFYNEKINGAVVSST</sequence>
<keyword evidence="2 4" id="KW-1133">Transmembrane helix</keyword>
<evidence type="ECO:0000256" key="1">
    <source>
        <dbReference type="ARBA" id="ARBA00022692"/>
    </source>
</evidence>
<evidence type="ECO:0000256" key="3">
    <source>
        <dbReference type="ARBA" id="ARBA00023136"/>
    </source>
</evidence>
<keyword evidence="3 4" id="KW-0472">Membrane</keyword>
<organism evidence="5 6">
    <name type="scientific">Shewanella surugensis</name>
    <dbReference type="NCBI Taxonomy" id="212020"/>
    <lineage>
        <taxon>Bacteria</taxon>
        <taxon>Pseudomonadati</taxon>
        <taxon>Pseudomonadota</taxon>
        <taxon>Gammaproteobacteria</taxon>
        <taxon>Alteromonadales</taxon>
        <taxon>Shewanellaceae</taxon>
        <taxon>Shewanella</taxon>
    </lineage>
</organism>
<keyword evidence="6" id="KW-1185">Reference proteome</keyword>
<gene>
    <name evidence="5" type="ORF">L2764_13235</name>
</gene>
<feature type="transmembrane region" description="Helical" evidence="4">
    <location>
        <begin position="201"/>
        <end position="220"/>
    </location>
</feature>
<dbReference type="EMBL" id="JAKIKS010000048">
    <property type="protein sequence ID" value="MCL1125415.1"/>
    <property type="molecule type" value="Genomic_DNA"/>
</dbReference>
<evidence type="ECO:0000313" key="6">
    <source>
        <dbReference type="Proteomes" id="UP001203423"/>
    </source>
</evidence>
<feature type="transmembrane region" description="Helical" evidence="4">
    <location>
        <begin position="270"/>
        <end position="287"/>
    </location>
</feature>
<feature type="transmembrane region" description="Helical" evidence="4">
    <location>
        <begin position="333"/>
        <end position="353"/>
    </location>
</feature>
<feature type="transmembrane region" description="Helical" evidence="4">
    <location>
        <begin position="160"/>
        <end position="180"/>
    </location>
</feature>
<name>A0ABT0LD49_9GAMM</name>
<protein>
    <submittedName>
        <fullName evidence="5">MFS transporter</fullName>
    </submittedName>
</protein>
<feature type="transmembrane region" description="Helical" evidence="4">
    <location>
        <begin position="359"/>
        <end position="379"/>
    </location>
</feature>